<evidence type="ECO:0000256" key="1">
    <source>
        <dbReference type="ARBA" id="ARBA00004123"/>
    </source>
</evidence>
<dbReference type="HOGENOM" id="CLU_023880_2_0_1"/>
<evidence type="ECO:0000259" key="7">
    <source>
        <dbReference type="PROSITE" id="PS50048"/>
    </source>
</evidence>
<dbReference type="Proteomes" id="UP000054302">
    <property type="component" value="Unassembled WGS sequence"/>
</dbReference>
<dbReference type="VEuPathDB" id="FungiDB:PV10_03428"/>
<keyword evidence="3" id="KW-0805">Transcription regulation</keyword>
<protein>
    <recommendedName>
        <fullName evidence="7">Zn(2)-C6 fungal-type domain-containing protein</fullName>
    </recommendedName>
</protein>
<evidence type="ECO:0000256" key="4">
    <source>
        <dbReference type="ARBA" id="ARBA00023125"/>
    </source>
</evidence>
<keyword evidence="6" id="KW-0539">Nucleus</keyword>
<evidence type="ECO:0000256" key="5">
    <source>
        <dbReference type="ARBA" id="ARBA00023163"/>
    </source>
</evidence>
<comment type="subcellular location">
    <subcellularLocation>
        <location evidence="1">Nucleus</location>
    </subcellularLocation>
</comment>
<keyword evidence="4" id="KW-0238">DNA-binding</keyword>
<evidence type="ECO:0000256" key="3">
    <source>
        <dbReference type="ARBA" id="ARBA00023015"/>
    </source>
</evidence>
<dbReference type="EMBL" id="KN847521">
    <property type="protein sequence ID" value="KIV95822.1"/>
    <property type="molecule type" value="Genomic_DNA"/>
</dbReference>
<dbReference type="OMA" id="AANYAWY"/>
<dbReference type="GO" id="GO:0000981">
    <property type="term" value="F:DNA-binding transcription factor activity, RNA polymerase II-specific"/>
    <property type="evidence" value="ECO:0007669"/>
    <property type="project" value="InterPro"/>
</dbReference>
<gene>
    <name evidence="8" type="ORF">PV10_03428</name>
</gene>
<dbReference type="CDD" id="cd00067">
    <property type="entry name" value="GAL4"/>
    <property type="match status" value="1"/>
</dbReference>
<dbReference type="GO" id="GO:0005634">
    <property type="term" value="C:nucleus"/>
    <property type="evidence" value="ECO:0007669"/>
    <property type="project" value="UniProtKB-SubCell"/>
</dbReference>
<dbReference type="InterPro" id="IPR050815">
    <property type="entry name" value="TF_fung"/>
</dbReference>
<feature type="domain" description="Zn(2)-C6 fungal-type" evidence="7">
    <location>
        <begin position="13"/>
        <end position="43"/>
    </location>
</feature>
<dbReference type="InterPro" id="IPR036864">
    <property type="entry name" value="Zn2-C6_fun-type_DNA-bd_sf"/>
</dbReference>
<dbReference type="Gene3D" id="4.10.240.10">
    <property type="entry name" value="Zn(2)-C6 fungal-type DNA-binding domain"/>
    <property type="match status" value="1"/>
</dbReference>
<keyword evidence="9" id="KW-1185">Reference proteome</keyword>
<evidence type="ECO:0000313" key="9">
    <source>
        <dbReference type="Proteomes" id="UP000054302"/>
    </source>
</evidence>
<dbReference type="Pfam" id="PF00172">
    <property type="entry name" value="Zn_clus"/>
    <property type="match status" value="1"/>
</dbReference>
<dbReference type="PANTHER" id="PTHR47338:SF20">
    <property type="entry name" value="ZN(II)2CYS6 TRANSCRIPTION FACTOR (EUROFUNG)"/>
    <property type="match status" value="1"/>
</dbReference>
<dbReference type="SMART" id="SM00906">
    <property type="entry name" value="Fungal_trans"/>
    <property type="match status" value="1"/>
</dbReference>
<reference evidence="8 9" key="1">
    <citation type="submission" date="2015-01" db="EMBL/GenBank/DDBJ databases">
        <title>The Genome Sequence of Exophiala mesophila CBS40295.</title>
        <authorList>
            <consortium name="The Broad Institute Genomics Platform"/>
            <person name="Cuomo C."/>
            <person name="de Hoog S."/>
            <person name="Gorbushina A."/>
            <person name="Stielow B."/>
            <person name="Teixiera M."/>
            <person name="Abouelleil A."/>
            <person name="Chapman S.B."/>
            <person name="Priest M."/>
            <person name="Young S.K."/>
            <person name="Wortman J."/>
            <person name="Nusbaum C."/>
            <person name="Birren B."/>
        </authorList>
    </citation>
    <scope>NUCLEOTIDE SEQUENCE [LARGE SCALE GENOMIC DNA]</scope>
    <source>
        <strain evidence="8 9">CBS 40295</strain>
    </source>
</reference>
<dbReference type="AlphaFoldDB" id="A0A0D1ZME5"/>
<dbReference type="GeneID" id="27321273"/>
<dbReference type="GO" id="GO:0008270">
    <property type="term" value="F:zinc ion binding"/>
    <property type="evidence" value="ECO:0007669"/>
    <property type="project" value="InterPro"/>
</dbReference>
<dbReference type="SMART" id="SM00066">
    <property type="entry name" value="GAL4"/>
    <property type="match status" value="1"/>
</dbReference>
<dbReference type="PROSITE" id="PS50048">
    <property type="entry name" value="ZN2_CY6_FUNGAL_2"/>
    <property type="match status" value="1"/>
</dbReference>
<accession>A0A0D1ZME5</accession>
<dbReference type="STRING" id="212818.A0A0D1ZME5"/>
<name>A0A0D1ZME5_EXOME</name>
<sequence length="553" mass="61509">MSATTNEAKALQACVACRKQKRKCNKALPQCYLCVRMGRRCDYSDITPSPNADDFANLRQQVTSLEARLQSQNRNAGLGWNEPMRPINWNSASSGSDSRCGLDATIFPSVFFLDTEFFNEAQMSNPKPTFPVPQDVANTLGTSILDIQDVVDRYFANIHVWLPFVSKKRMEFALCNPGLELTADFALLLLAMKLIIQVPTGGPRGAISPLYLMTKKYYAAVEAAGIISLQSLQANLLIATYEIGHSIYPAAYVTTGHCARIGHALGLHNRRDAPQLIKRKSGAWAEIEEARRIWWVVMLLDRYVNLGSYQHPLATGDPAMNDLLPADDELWDEGQPTTSEPLYVSSASKVGASAFARCCQATHLIGRLIRLLNDRPSDATLRFPEAIQLHRTIQALTNLLPDDVQRAPQRFGTALALCHGALLHLYDPFCCTEENRGEHTVEEMEMQTISLNGMKAVASDVLHFSRTMRVTMEQDPAAISPLMADCLYTAAATFAWMVYETGTRDDAEAYHFLRKLLEIMSARWSVATQYLAILDKARVLLYPQAALLLEING</sequence>
<dbReference type="GO" id="GO:0003677">
    <property type="term" value="F:DNA binding"/>
    <property type="evidence" value="ECO:0007669"/>
    <property type="project" value="UniProtKB-KW"/>
</dbReference>
<evidence type="ECO:0000256" key="2">
    <source>
        <dbReference type="ARBA" id="ARBA00022723"/>
    </source>
</evidence>
<dbReference type="PROSITE" id="PS00463">
    <property type="entry name" value="ZN2_CY6_FUNGAL_1"/>
    <property type="match status" value="1"/>
</dbReference>
<evidence type="ECO:0000256" key="6">
    <source>
        <dbReference type="ARBA" id="ARBA00023242"/>
    </source>
</evidence>
<dbReference type="SUPFAM" id="SSF57701">
    <property type="entry name" value="Zn2/Cys6 DNA-binding domain"/>
    <property type="match status" value="1"/>
</dbReference>
<evidence type="ECO:0000313" key="8">
    <source>
        <dbReference type="EMBL" id="KIV95822.1"/>
    </source>
</evidence>
<keyword evidence="2" id="KW-0479">Metal-binding</keyword>
<dbReference type="InterPro" id="IPR007219">
    <property type="entry name" value="XnlR_reg_dom"/>
</dbReference>
<dbReference type="GO" id="GO:0006351">
    <property type="term" value="P:DNA-templated transcription"/>
    <property type="evidence" value="ECO:0007669"/>
    <property type="project" value="InterPro"/>
</dbReference>
<keyword evidence="5" id="KW-0804">Transcription</keyword>
<dbReference type="OrthoDB" id="270167at2759"/>
<organism evidence="8 9">
    <name type="scientific">Exophiala mesophila</name>
    <name type="common">Black yeast-like fungus</name>
    <dbReference type="NCBI Taxonomy" id="212818"/>
    <lineage>
        <taxon>Eukaryota</taxon>
        <taxon>Fungi</taxon>
        <taxon>Dikarya</taxon>
        <taxon>Ascomycota</taxon>
        <taxon>Pezizomycotina</taxon>
        <taxon>Eurotiomycetes</taxon>
        <taxon>Chaetothyriomycetidae</taxon>
        <taxon>Chaetothyriales</taxon>
        <taxon>Herpotrichiellaceae</taxon>
        <taxon>Exophiala</taxon>
    </lineage>
</organism>
<dbReference type="InterPro" id="IPR001138">
    <property type="entry name" value="Zn2Cys6_DnaBD"/>
</dbReference>
<dbReference type="RefSeq" id="XP_016227396.1">
    <property type="nucleotide sequence ID" value="XM_016367878.1"/>
</dbReference>
<dbReference type="PANTHER" id="PTHR47338">
    <property type="entry name" value="ZN(II)2CYS6 TRANSCRIPTION FACTOR (EUROFUNG)-RELATED"/>
    <property type="match status" value="1"/>
</dbReference>
<dbReference type="CDD" id="cd12148">
    <property type="entry name" value="fungal_TF_MHR"/>
    <property type="match status" value="1"/>
</dbReference>
<proteinExistence type="predicted"/>
<dbReference type="Pfam" id="PF04082">
    <property type="entry name" value="Fungal_trans"/>
    <property type="match status" value="1"/>
</dbReference>